<dbReference type="InterPro" id="IPR010839">
    <property type="entry name" value="AtuA_N"/>
</dbReference>
<dbReference type="RefSeq" id="WP_062603045.1">
    <property type="nucleotide sequence ID" value="NZ_FCOX02000004.1"/>
</dbReference>
<dbReference type="OrthoDB" id="9763456at2"/>
<keyword evidence="3" id="KW-1185">Reference proteome</keyword>
<feature type="domain" description="Acyclic terpene utilisation N-terminal" evidence="1">
    <location>
        <begin position="61"/>
        <end position="208"/>
    </location>
</feature>
<name>A0A158A100_9BURK</name>
<dbReference type="EMBL" id="FCOX02000004">
    <property type="protein sequence ID" value="SAK51413.1"/>
    <property type="molecule type" value="Genomic_DNA"/>
</dbReference>
<reference evidence="2" key="1">
    <citation type="submission" date="2016-01" db="EMBL/GenBank/DDBJ databases">
        <authorList>
            <person name="Peeters C."/>
        </authorList>
    </citation>
    <scope>NUCLEOTIDE SEQUENCE</scope>
    <source>
        <strain evidence="2">LMG 29321</strain>
    </source>
</reference>
<sequence length="461" mass="50268">MEELRLLSTTAILGYGFAQSAFEAGLERKPHLIGADGGSSDPGPYYLASGESFTSRMATKRDMRIMLAAAVPRGIPVIVSTCGGAGGDPHLQMMIDIVKEIAQEESLSFKLAVINSELPKDVLLEHVNAGKTRPLYGLPQMTPELVEEAVRVVGAMGPEPYIAALDAGAQVILSGRSTDPAPWAAMAIRAGFPPELGWYAGKMLECGAEPALPKREGCLLATIRKDHVELEPMHPDQACTPRSVAYFALHENSSPIHHHEPGGMLDTSECEFEAVTERAVRVSGMRWRPAKYTVKLEGVEARGHRVITLCATRDPVLQAQMDRYLARAREIVDEKATAFGAPSDSYTLNFRVYGRNGVMGEREPMPVEARHPHETAIVAEVVAQDRDTAKAVLAIARTTILHSEFPGRLCKEGNMAIPFSPSDLDLGQVYRFSICHLIEPENALSLFPIRYEEVGGRHASH</sequence>
<gene>
    <name evidence="2" type="ORF">AWB78_01122</name>
</gene>
<accession>A0A158A100</accession>
<feature type="domain" description="Acyclic terpene utilisation N-terminal" evidence="1">
    <location>
        <begin position="236"/>
        <end position="398"/>
    </location>
</feature>
<comment type="caution">
    <text evidence="2">The sequence shown here is derived from an EMBL/GenBank/DDBJ whole genome shotgun (WGS) entry which is preliminary data.</text>
</comment>
<dbReference type="AlphaFoldDB" id="A0A158A100"/>
<protein>
    <recommendedName>
        <fullName evidence="1">Acyclic terpene utilisation N-terminal domain-containing protein</fullName>
    </recommendedName>
</protein>
<organism evidence="2 3">
    <name type="scientific">Caballeronia calidae</name>
    <dbReference type="NCBI Taxonomy" id="1777139"/>
    <lineage>
        <taxon>Bacteria</taxon>
        <taxon>Pseudomonadati</taxon>
        <taxon>Pseudomonadota</taxon>
        <taxon>Betaproteobacteria</taxon>
        <taxon>Burkholderiales</taxon>
        <taxon>Burkholderiaceae</taxon>
        <taxon>Caballeronia</taxon>
    </lineage>
</organism>
<evidence type="ECO:0000313" key="3">
    <source>
        <dbReference type="Proteomes" id="UP000071859"/>
    </source>
</evidence>
<evidence type="ECO:0000313" key="2">
    <source>
        <dbReference type="EMBL" id="SAK51413.1"/>
    </source>
</evidence>
<evidence type="ECO:0000259" key="1">
    <source>
        <dbReference type="Pfam" id="PF07287"/>
    </source>
</evidence>
<proteinExistence type="predicted"/>
<dbReference type="Pfam" id="PF07287">
    <property type="entry name" value="AtuA"/>
    <property type="match status" value="2"/>
</dbReference>
<dbReference type="Proteomes" id="UP000071859">
    <property type="component" value="Unassembled WGS sequence"/>
</dbReference>